<dbReference type="GO" id="GO:0005886">
    <property type="term" value="C:plasma membrane"/>
    <property type="evidence" value="ECO:0007669"/>
    <property type="project" value="UniProtKB-SubCell"/>
</dbReference>
<sequence length="243" mass="26797">MARRAHPTAIAATLAGIALFLALGTWQVRRAHEKEALFAAFDGAAHQPPVPLEQARREAGARYPLVEVKGRFDPLHAYVLDNQVRDGRPGVMVYDVFEPAAGGTAVLVDRGFLARDARGEMPTIPPPPEGAQTVRALYAPPPGSGLRLGGDALPHQVNWPKTTIYLDLAEVGADLGRPLDTRVLLQLPGEEVTTFVREWKPEVFPPERHYGYAFTWYTFAAVVAATFFILHRPSRRSPHEKPR</sequence>
<evidence type="ECO:0000256" key="6">
    <source>
        <dbReference type="RuleBase" id="RU363076"/>
    </source>
</evidence>
<comment type="caution">
    <text evidence="6">Lacks conserved residue(s) required for the propagation of feature annotation.</text>
</comment>
<dbReference type="Pfam" id="PF02104">
    <property type="entry name" value="SURF1"/>
    <property type="match status" value="1"/>
</dbReference>
<dbReference type="AlphaFoldDB" id="A0A839EXR8"/>
<evidence type="ECO:0000256" key="2">
    <source>
        <dbReference type="ARBA" id="ARBA00007165"/>
    </source>
</evidence>
<dbReference type="RefSeq" id="WP_182530277.1">
    <property type="nucleotide sequence ID" value="NZ_JACGXL010000002.1"/>
</dbReference>
<comment type="similarity">
    <text evidence="2 6">Belongs to the SURF1 family.</text>
</comment>
<organism evidence="7 8">
    <name type="scientific">Dokdonella fugitiva</name>
    <dbReference type="NCBI Taxonomy" id="328517"/>
    <lineage>
        <taxon>Bacteria</taxon>
        <taxon>Pseudomonadati</taxon>
        <taxon>Pseudomonadota</taxon>
        <taxon>Gammaproteobacteria</taxon>
        <taxon>Lysobacterales</taxon>
        <taxon>Rhodanobacteraceae</taxon>
        <taxon>Dokdonella</taxon>
    </lineage>
</organism>
<dbReference type="PANTHER" id="PTHR23427:SF2">
    <property type="entry name" value="SURFEIT LOCUS PROTEIN 1"/>
    <property type="match status" value="1"/>
</dbReference>
<dbReference type="CDD" id="cd06662">
    <property type="entry name" value="SURF1"/>
    <property type="match status" value="1"/>
</dbReference>
<evidence type="ECO:0000256" key="1">
    <source>
        <dbReference type="ARBA" id="ARBA00004370"/>
    </source>
</evidence>
<keyword evidence="6" id="KW-1003">Cell membrane</keyword>
<comment type="caution">
    <text evidence="7">The sequence shown here is derived from an EMBL/GenBank/DDBJ whole genome shotgun (WGS) entry which is preliminary data.</text>
</comment>
<evidence type="ECO:0000256" key="3">
    <source>
        <dbReference type="ARBA" id="ARBA00022692"/>
    </source>
</evidence>
<comment type="subcellular location">
    <subcellularLocation>
        <location evidence="6">Cell membrane</location>
        <topology evidence="6">Multi-pass membrane protein</topology>
    </subcellularLocation>
    <subcellularLocation>
        <location evidence="1">Membrane</location>
    </subcellularLocation>
</comment>
<keyword evidence="4 6" id="KW-1133">Transmembrane helix</keyword>
<dbReference type="PANTHER" id="PTHR23427">
    <property type="entry name" value="SURFEIT LOCUS PROTEIN"/>
    <property type="match status" value="1"/>
</dbReference>
<keyword evidence="3 6" id="KW-0812">Transmembrane</keyword>
<dbReference type="InterPro" id="IPR002994">
    <property type="entry name" value="Surf1/Shy1"/>
</dbReference>
<keyword evidence="5 6" id="KW-0472">Membrane</keyword>
<name>A0A839EXR8_9GAMM</name>
<keyword evidence="8" id="KW-1185">Reference proteome</keyword>
<gene>
    <name evidence="7" type="ORF">FHW12_001400</name>
</gene>
<proteinExistence type="inferred from homology"/>
<evidence type="ECO:0000313" key="8">
    <source>
        <dbReference type="Proteomes" id="UP000550401"/>
    </source>
</evidence>
<dbReference type="EMBL" id="JACGXL010000002">
    <property type="protein sequence ID" value="MBA8887186.1"/>
    <property type="molecule type" value="Genomic_DNA"/>
</dbReference>
<dbReference type="InterPro" id="IPR045214">
    <property type="entry name" value="Surf1/Surf4"/>
</dbReference>
<dbReference type="Proteomes" id="UP000550401">
    <property type="component" value="Unassembled WGS sequence"/>
</dbReference>
<dbReference type="PROSITE" id="PS50895">
    <property type="entry name" value="SURF1"/>
    <property type="match status" value="1"/>
</dbReference>
<reference evidence="7 8" key="1">
    <citation type="submission" date="2020-07" db="EMBL/GenBank/DDBJ databases">
        <title>Genomic Encyclopedia of Type Strains, Phase IV (KMG-V): Genome sequencing to study the core and pangenomes of soil and plant-associated prokaryotes.</title>
        <authorList>
            <person name="Whitman W."/>
        </authorList>
    </citation>
    <scope>NUCLEOTIDE SEQUENCE [LARGE SCALE GENOMIC DNA]</scope>
    <source>
        <strain evidence="7 8">RH2WT43</strain>
    </source>
</reference>
<evidence type="ECO:0000256" key="4">
    <source>
        <dbReference type="ARBA" id="ARBA00022989"/>
    </source>
</evidence>
<evidence type="ECO:0000313" key="7">
    <source>
        <dbReference type="EMBL" id="MBA8887186.1"/>
    </source>
</evidence>
<feature type="transmembrane region" description="Helical" evidence="6">
    <location>
        <begin position="210"/>
        <end position="230"/>
    </location>
</feature>
<protein>
    <recommendedName>
        <fullName evidence="6">SURF1-like protein</fullName>
    </recommendedName>
</protein>
<evidence type="ECO:0000256" key="5">
    <source>
        <dbReference type="ARBA" id="ARBA00023136"/>
    </source>
</evidence>
<accession>A0A839EXR8</accession>